<accession>A0A1V0SJ50</accession>
<dbReference type="EMBL" id="KY684109">
    <property type="protein sequence ID" value="ARF11745.1"/>
    <property type="molecule type" value="Genomic_DNA"/>
</dbReference>
<proteinExistence type="predicted"/>
<reference evidence="1" key="1">
    <citation type="journal article" date="2017" name="Science">
        <title>Giant viruses with an expanded complement of translation system components.</title>
        <authorList>
            <person name="Schulz F."/>
            <person name="Yutin N."/>
            <person name="Ivanova N.N."/>
            <person name="Ortega D.R."/>
            <person name="Lee T.K."/>
            <person name="Vierheilig J."/>
            <person name="Daims H."/>
            <person name="Horn M."/>
            <person name="Wagner M."/>
            <person name="Jensen G.J."/>
            <person name="Kyrpides N.C."/>
            <person name="Koonin E.V."/>
            <person name="Woyke T."/>
        </authorList>
    </citation>
    <scope>NUCLEOTIDE SEQUENCE</scope>
    <source>
        <strain evidence="1">KNV1</strain>
    </source>
</reference>
<evidence type="ECO:0000313" key="1">
    <source>
        <dbReference type="EMBL" id="ARF11745.1"/>
    </source>
</evidence>
<organism evidence="1">
    <name type="scientific">Klosneuvirus KNV1</name>
    <dbReference type="NCBI Taxonomy" id="1977640"/>
    <lineage>
        <taxon>Viruses</taxon>
        <taxon>Varidnaviria</taxon>
        <taxon>Bamfordvirae</taxon>
        <taxon>Nucleocytoviricota</taxon>
        <taxon>Megaviricetes</taxon>
        <taxon>Imitervirales</taxon>
        <taxon>Mimiviridae</taxon>
        <taxon>Klosneuvirinae</taxon>
        <taxon>Klosneuvirus</taxon>
    </lineage>
</organism>
<sequence>MNNFDIKEQKIVSENVPSDSHTIVYDPSSGGIPDVLPNADVILDNVIKILECMNTDEMQLIKKANIPLFEQTMEEKFQEFADRYYSIFRMVLSGEDITPLFKMLSVINNINSGKKSFEDGEKEVGSYLTKFLPPDLMNKIASGEINEKDVKYGKKKKNN</sequence>
<name>A0A1V0SJ50_9VIRU</name>
<protein>
    <submittedName>
        <fullName evidence="1">Uncharacterized protein</fullName>
    </submittedName>
</protein>
<gene>
    <name evidence="1" type="ORF">Klosneuvirus_2_181</name>
</gene>